<evidence type="ECO:0000313" key="4">
    <source>
        <dbReference type="EMBL" id="KAG2923724.1"/>
    </source>
</evidence>
<accession>A0A329RRK9</accession>
<name>A0A329RRK9_9STRA</name>
<dbReference type="EMBL" id="RCML01000676">
    <property type="protein sequence ID" value="KAG2971307.1"/>
    <property type="molecule type" value="Genomic_DNA"/>
</dbReference>
<dbReference type="VEuPathDB" id="FungiDB:PC110_g16640"/>
<evidence type="ECO:0000313" key="5">
    <source>
        <dbReference type="EMBL" id="KAG2971307.1"/>
    </source>
</evidence>
<proteinExistence type="predicted"/>
<dbReference type="Proteomes" id="UP000735874">
    <property type="component" value="Unassembled WGS sequence"/>
</dbReference>
<evidence type="ECO:0000313" key="2">
    <source>
        <dbReference type="EMBL" id="KAG2850769.1"/>
    </source>
</evidence>
<keyword evidence="9" id="KW-1185">Reference proteome</keyword>
<dbReference type="EMBL" id="JAENGZ010000820">
    <property type="protein sequence ID" value="KAG6953514.1"/>
    <property type="molecule type" value="Genomic_DNA"/>
</dbReference>
<dbReference type="EMBL" id="RCMI01000668">
    <property type="protein sequence ID" value="KAG2901386.1"/>
    <property type="molecule type" value="Genomic_DNA"/>
</dbReference>
<feature type="region of interest" description="Disordered" evidence="1">
    <location>
        <begin position="140"/>
        <end position="228"/>
    </location>
</feature>
<reference evidence="8 9" key="1">
    <citation type="submission" date="2018-01" db="EMBL/GenBank/DDBJ databases">
        <title>Draft genome of the strawberry crown rot pathogen Phytophthora cactorum.</title>
        <authorList>
            <person name="Armitage A.D."/>
            <person name="Lysoe E."/>
            <person name="Nellist C.F."/>
            <person name="Harrison R.J."/>
            <person name="Brurberg M.B."/>
        </authorList>
    </citation>
    <scope>NUCLEOTIDE SEQUENCE [LARGE SCALE GENOMIC DNA]</scope>
    <source>
        <strain evidence="8 9">10300</strain>
    </source>
</reference>
<evidence type="ECO:0000313" key="8">
    <source>
        <dbReference type="EMBL" id="RAW26970.1"/>
    </source>
</evidence>
<dbReference type="Proteomes" id="UP000688947">
    <property type="component" value="Unassembled WGS sequence"/>
</dbReference>
<dbReference type="EMBL" id="RCMK01000529">
    <property type="protein sequence ID" value="KAG2923724.1"/>
    <property type="molecule type" value="Genomic_DNA"/>
</dbReference>
<protein>
    <submittedName>
        <fullName evidence="8">Uncharacterized protein</fullName>
    </submittedName>
</protein>
<feature type="compositionally biased region" description="Basic and acidic residues" evidence="1">
    <location>
        <begin position="140"/>
        <end position="159"/>
    </location>
</feature>
<sequence length="258" mass="30147">MALNSRIPPTHWTLVERNGYFTKDMMPQNLRSAPFDEQPRVFQYITGTKEQFSAFFKRNTGKYNDESLFSPHPIFEYEKEMARIRERISEKYAIAVSGKKNISVARKCYIFANDRSAKKILKLEHQLQDIQEIRGDLKSELSEETKPSAHREVNTKNDSETESDSELPEVETKTKAKKKISSKKTACVKSEPEEQIIRRIRETFENKERGNSVEPARKAKAKPKKRELDESYIIREAKRLDILEKLKQFKQLQNADSD</sequence>
<comment type="caution">
    <text evidence="8">The sequence shown here is derived from an EMBL/GenBank/DDBJ whole genome shotgun (WGS) entry which is preliminary data.</text>
</comment>
<dbReference type="AlphaFoldDB" id="A0A329RRK9"/>
<dbReference type="EMBL" id="MJFZ01000602">
    <property type="protein sequence ID" value="RAW26970.1"/>
    <property type="molecule type" value="Genomic_DNA"/>
</dbReference>
<dbReference type="Proteomes" id="UP000760860">
    <property type="component" value="Unassembled WGS sequence"/>
</dbReference>
<evidence type="ECO:0000313" key="3">
    <source>
        <dbReference type="EMBL" id="KAG2901386.1"/>
    </source>
</evidence>
<dbReference type="EMBL" id="RCMV01000645">
    <property type="protein sequence ID" value="KAG3214364.1"/>
    <property type="molecule type" value="Genomic_DNA"/>
</dbReference>
<dbReference type="Proteomes" id="UP000697107">
    <property type="component" value="Unassembled WGS sequence"/>
</dbReference>
<reference evidence="7" key="3">
    <citation type="submission" date="2021-01" db="EMBL/GenBank/DDBJ databases">
        <title>Phytophthora aleatoria, a newly-described species from Pinus radiata is distinct from Phytophthora cactorum isolates based on comparative genomics.</title>
        <authorList>
            <person name="Mcdougal R."/>
            <person name="Panda P."/>
            <person name="Williams N."/>
            <person name="Studholme D.J."/>
        </authorList>
    </citation>
    <scope>NUCLEOTIDE SEQUENCE</scope>
    <source>
        <strain evidence="7">NZFS 3830</strain>
    </source>
</reference>
<evidence type="ECO:0000313" key="9">
    <source>
        <dbReference type="Proteomes" id="UP000251314"/>
    </source>
</evidence>
<feature type="compositionally biased region" description="Acidic residues" evidence="1">
    <location>
        <begin position="160"/>
        <end position="169"/>
    </location>
</feature>
<dbReference type="Proteomes" id="UP000251314">
    <property type="component" value="Unassembled WGS sequence"/>
</dbReference>
<reference evidence="2" key="2">
    <citation type="submission" date="2018-10" db="EMBL/GenBank/DDBJ databases">
        <title>Effector identification in a new, highly contiguous assembly of the strawberry crown rot pathogen Phytophthora cactorum.</title>
        <authorList>
            <person name="Armitage A.D."/>
            <person name="Nellist C.F."/>
            <person name="Bates H."/>
            <person name="Vickerstaff R.J."/>
            <person name="Harrison R.J."/>
        </authorList>
    </citation>
    <scope>NUCLEOTIDE SEQUENCE</scope>
    <source>
        <strain evidence="2">15-7</strain>
        <strain evidence="3">4032</strain>
        <strain evidence="4">4040</strain>
        <strain evidence="5">P415</strain>
        <strain evidence="6">P421</strain>
    </source>
</reference>
<dbReference type="Proteomes" id="UP000736787">
    <property type="component" value="Unassembled WGS sequence"/>
</dbReference>
<organism evidence="8 9">
    <name type="scientific">Phytophthora cactorum</name>
    <dbReference type="NCBI Taxonomy" id="29920"/>
    <lineage>
        <taxon>Eukaryota</taxon>
        <taxon>Sar</taxon>
        <taxon>Stramenopiles</taxon>
        <taxon>Oomycota</taxon>
        <taxon>Peronosporomycetes</taxon>
        <taxon>Peronosporales</taxon>
        <taxon>Peronosporaceae</taxon>
        <taxon>Phytophthora</taxon>
    </lineage>
</organism>
<evidence type="ECO:0000256" key="1">
    <source>
        <dbReference type="SAM" id="MobiDB-lite"/>
    </source>
</evidence>
<gene>
    <name evidence="7" type="ORF">JG687_00012357</name>
    <name evidence="8" type="ORF">PC110_g16640</name>
    <name evidence="2" type="ORF">PC113_g16498</name>
    <name evidence="3" type="ORF">PC115_g15890</name>
    <name evidence="4" type="ORF">PC117_g15645</name>
    <name evidence="5" type="ORF">PC118_g16364</name>
    <name evidence="6" type="ORF">PC129_g14724</name>
</gene>
<evidence type="ECO:0000313" key="7">
    <source>
        <dbReference type="EMBL" id="KAG6953514.1"/>
    </source>
</evidence>
<dbReference type="EMBL" id="RCMG01000658">
    <property type="protein sequence ID" value="KAG2850769.1"/>
    <property type="molecule type" value="Genomic_DNA"/>
</dbReference>
<evidence type="ECO:0000313" key="6">
    <source>
        <dbReference type="EMBL" id="KAG3214364.1"/>
    </source>
</evidence>
<dbReference type="Proteomes" id="UP000774804">
    <property type="component" value="Unassembled WGS sequence"/>
</dbReference>
<dbReference type="OrthoDB" id="10299168at2759"/>
<feature type="compositionally biased region" description="Basic and acidic residues" evidence="1">
    <location>
        <begin position="190"/>
        <end position="217"/>
    </location>
</feature>